<keyword evidence="5" id="KW-1185">Reference proteome</keyword>
<organism evidence="4 5">
    <name type="scientific">Thermogutta terrifontis</name>
    <dbReference type="NCBI Taxonomy" id="1331910"/>
    <lineage>
        <taxon>Bacteria</taxon>
        <taxon>Pseudomonadati</taxon>
        <taxon>Planctomycetota</taxon>
        <taxon>Planctomycetia</taxon>
        <taxon>Pirellulales</taxon>
        <taxon>Thermoguttaceae</taxon>
        <taxon>Thermogutta</taxon>
    </lineage>
</organism>
<dbReference type="GO" id="GO:0000166">
    <property type="term" value="F:nucleotide binding"/>
    <property type="evidence" value="ECO:0007669"/>
    <property type="project" value="InterPro"/>
</dbReference>
<dbReference type="Gene3D" id="3.30.360.10">
    <property type="entry name" value="Dihydrodipicolinate Reductase, domain 2"/>
    <property type="match status" value="1"/>
</dbReference>
<evidence type="ECO:0000313" key="5">
    <source>
        <dbReference type="Proteomes" id="UP000215086"/>
    </source>
</evidence>
<protein>
    <submittedName>
        <fullName evidence="4">Putative myo-inositol-2-dehydrogenase</fullName>
    </submittedName>
</protein>
<dbReference type="SUPFAM" id="SSF51735">
    <property type="entry name" value="NAD(P)-binding Rossmann-fold domains"/>
    <property type="match status" value="1"/>
</dbReference>
<proteinExistence type="inferred from homology"/>
<evidence type="ECO:0000256" key="2">
    <source>
        <dbReference type="ARBA" id="ARBA00023002"/>
    </source>
</evidence>
<evidence type="ECO:0000313" key="4">
    <source>
        <dbReference type="EMBL" id="ASV74844.1"/>
    </source>
</evidence>
<dbReference type="InterPro" id="IPR051317">
    <property type="entry name" value="Gfo/Idh/MocA_oxidoreduct"/>
</dbReference>
<dbReference type="Gene3D" id="3.40.50.720">
    <property type="entry name" value="NAD(P)-binding Rossmann-like Domain"/>
    <property type="match status" value="1"/>
</dbReference>
<dbReference type="InterPro" id="IPR000683">
    <property type="entry name" value="Gfo/Idh/MocA-like_OxRdtase_N"/>
</dbReference>
<keyword evidence="2" id="KW-0560">Oxidoreductase</keyword>
<dbReference type="Proteomes" id="UP000215086">
    <property type="component" value="Chromosome"/>
</dbReference>
<dbReference type="PANTHER" id="PTHR43708:SF5">
    <property type="entry name" value="CONSERVED EXPRESSED OXIDOREDUCTASE (EUROFUNG)-RELATED"/>
    <property type="match status" value="1"/>
</dbReference>
<dbReference type="KEGG" id="ttf:THTE_2242"/>
<name>A0A286RFV7_9BACT</name>
<evidence type="ECO:0000259" key="3">
    <source>
        <dbReference type="Pfam" id="PF01408"/>
    </source>
</evidence>
<dbReference type="EMBL" id="CP018477">
    <property type="protein sequence ID" value="ASV74844.1"/>
    <property type="molecule type" value="Genomic_DNA"/>
</dbReference>
<reference evidence="4 5" key="1">
    <citation type="journal article" name="Front. Microbiol.">
        <title>Sugar Metabolism of the First Thermophilic Planctomycete Thermogutta terrifontis: Comparative Genomic and Transcriptomic Approaches.</title>
        <authorList>
            <person name="Elcheninov A.G."/>
            <person name="Menzel P."/>
            <person name="Gudbergsdottir S.R."/>
            <person name="Slesarev A.I."/>
            <person name="Kadnikov V.V."/>
            <person name="Krogh A."/>
            <person name="Bonch-Osmolovskaya E.A."/>
            <person name="Peng X."/>
            <person name="Kublanov I.V."/>
        </authorList>
    </citation>
    <scope>NUCLEOTIDE SEQUENCE [LARGE SCALE GENOMIC DNA]</scope>
    <source>
        <strain evidence="4 5">R1</strain>
    </source>
</reference>
<dbReference type="PANTHER" id="PTHR43708">
    <property type="entry name" value="CONSERVED EXPRESSED OXIDOREDUCTASE (EUROFUNG)"/>
    <property type="match status" value="1"/>
</dbReference>
<comment type="similarity">
    <text evidence="1">Belongs to the Gfo/Idh/MocA family.</text>
</comment>
<accession>A0A286RFV7</accession>
<feature type="domain" description="Gfo/Idh/MocA-like oxidoreductase N-terminal" evidence="3">
    <location>
        <begin position="4"/>
        <end position="123"/>
    </location>
</feature>
<sequence length="337" mass="38032">MKLRLGVIGLGEGWERRYLPALRVLSDRFNLVAVFESVSQRARMAARESSLAVHDSFWTLCRRNDVDAVLVLNPRWLGPLPVLAACEFGKAVYLGASVLLTLEEVTELREAVFRSGVAFMVEFYRRYAPATIRLKELIATRLGPPRLLFCHRRLSHYLKANGTSGPQPVDPIRLDLVELVDWCRFVVGEQATSVMGVLHHCPEKGELDYLMLNLDFSPPGQLGRGPTAQISCGRYIPPHWHEAVSYRPLAELQVVCERGVAFVDLPTTLVWFDEAGRHQELLDHERPIEERLLLHFYRAATSLVQRASDIDDLRFVLSTIHKAEESAAAGRRISLDG</sequence>
<dbReference type="Pfam" id="PF01408">
    <property type="entry name" value="GFO_IDH_MocA"/>
    <property type="match status" value="1"/>
</dbReference>
<evidence type="ECO:0000256" key="1">
    <source>
        <dbReference type="ARBA" id="ARBA00010928"/>
    </source>
</evidence>
<dbReference type="InterPro" id="IPR036291">
    <property type="entry name" value="NAD(P)-bd_dom_sf"/>
</dbReference>
<dbReference type="AlphaFoldDB" id="A0A286RFV7"/>
<dbReference type="SUPFAM" id="SSF55347">
    <property type="entry name" value="Glyceraldehyde-3-phosphate dehydrogenase-like, C-terminal domain"/>
    <property type="match status" value="1"/>
</dbReference>
<gene>
    <name evidence="4" type="ORF">THTE_2242</name>
</gene>
<dbReference type="OrthoDB" id="241454at2"/>
<dbReference type="GO" id="GO:0016491">
    <property type="term" value="F:oxidoreductase activity"/>
    <property type="evidence" value="ECO:0007669"/>
    <property type="project" value="UniProtKB-KW"/>
</dbReference>
<dbReference type="RefSeq" id="WP_095415055.1">
    <property type="nucleotide sequence ID" value="NZ_CP018477.1"/>
</dbReference>